<evidence type="ECO:0000313" key="3">
    <source>
        <dbReference type="EMBL" id="ORZ17932.1"/>
    </source>
</evidence>
<feature type="transmembrane region" description="Helical" evidence="2">
    <location>
        <begin position="133"/>
        <end position="152"/>
    </location>
</feature>
<comment type="caution">
    <text evidence="3">The sequence shown here is derived from an EMBL/GenBank/DDBJ whole genome shotgun (WGS) entry which is preliminary data.</text>
</comment>
<keyword evidence="2" id="KW-0472">Membrane</keyword>
<proteinExistence type="predicted"/>
<feature type="compositionally biased region" description="Polar residues" evidence="1">
    <location>
        <begin position="1"/>
        <end position="21"/>
    </location>
</feature>
<evidence type="ECO:0000313" key="4">
    <source>
        <dbReference type="Proteomes" id="UP000193560"/>
    </source>
</evidence>
<reference evidence="3 4" key="1">
    <citation type="submission" date="2016-07" db="EMBL/GenBank/DDBJ databases">
        <title>Pervasive Adenine N6-methylation of Active Genes in Fungi.</title>
        <authorList>
            <consortium name="DOE Joint Genome Institute"/>
            <person name="Mondo S.J."/>
            <person name="Dannebaum R.O."/>
            <person name="Kuo R.C."/>
            <person name="Labutti K."/>
            <person name="Haridas S."/>
            <person name="Kuo A."/>
            <person name="Salamov A."/>
            <person name="Ahrendt S.R."/>
            <person name="Lipzen A."/>
            <person name="Sullivan W."/>
            <person name="Andreopoulos W.B."/>
            <person name="Clum A."/>
            <person name="Lindquist E."/>
            <person name="Daum C."/>
            <person name="Ramamoorthy G.K."/>
            <person name="Gryganskyi A."/>
            <person name="Culley D."/>
            <person name="Magnuson J.K."/>
            <person name="James T.Y."/>
            <person name="O'Malley M.A."/>
            <person name="Stajich J.E."/>
            <person name="Spatafora J.W."/>
            <person name="Visel A."/>
            <person name="Grigoriev I.V."/>
        </authorList>
    </citation>
    <scope>NUCLEOTIDE SEQUENCE [LARGE SCALE GENOMIC DNA]</scope>
    <source>
        <strain evidence="3 4">NRRL 1336</strain>
    </source>
</reference>
<accession>A0A1X2IK57</accession>
<keyword evidence="2" id="KW-1133">Transmembrane helix</keyword>
<keyword evidence="2" id="KW-0812">Transmembrane</keyword>
<feature type="compositionally biased region" description="Basic and acidic residues" evidence="1">
    <location>
        <begin position="55"/>
        <end position="80"/>
    </location>
</feature>
<dbReference type="STRING" id="90262.A0A1X2IK57"/>
<name>A0A1X2IK57_9FUNG</name>
<dbReference type="Proteomes" id="UP000193560">
    <property type="component" value="Unassembled WGS sequence"/>
</dbReference>
<sequence length="310" mass="34741">MSSLSNSRNYYNTPSKNTHSPAPSYESSRVHSESRHHSRLAAVDSSTLLASQNTHDYRRDDYHSDDPYAPRRPEQWHDPQDSSGPLLQDDTVMDMHDFNSPMNKEASAIGKNNNKNYGNDKKRICFGLGRKKVVAIGFAFLALVVLVWYFVWPRAFEMDITGTQVYGNTSYAFQSNDNGVATGFQAVWNVSMQADNKANWVPTHVQRLDLIIYDHNTGGKIANATTGSFVLGAKEKRPIFFAATIDFRERKPGDQTLQDLTQACAIAPASGSKVPQSSLNLLFELTYHISGLIWTYQTQQTDASFLCPMI</sequence>
<evidence type="ECO:0000256" key="1">
    <source>
        <dbReference type="SAM" id="MobiDB-lite"/>
    </source>
</evidence>
<organism evidence="3 4">
    <name type="scientific">Absidia repens</name>
    <dbReference type="NCBI Taxonomy" id="90262"/>
    <lineage>
        <taxon>Eukaryota</taxon>
        <taxon>Fungi</taxon>
        <taxon>Fungi incertae sedis</taxon>
        <taxon>Mucoromycota</taxon>
        <taxon>Mucoromycotina</taxon>
        <taxon>Mucoromycetes</taxon>
        <taxon>Mucorales</taxon>
        <taxon>Cunninghamellaceae</taxon>
        <taxon>Absidia</taxon>
    </lineage>
</organism>
<dbReference type="AlphaFoldDB" id="A0A1X2IK57"/>
<dbReference type="OrthoDB" id="5582002at2759"/>
<dbReference type="EMBL" id="MCGE01000009">
    <property type="protein sequence ID" value="ORZ17932.1"/>
    <property type="molecule type" value="Genomic_DNA"/>
</dbReference>
<gene>
    <name evidence="3" type="ORF">BCR42DRAFT_350396</name>
</gene>
<evidence type="ECO:0000256" key="2">
    <source>
        <dbReference type="SAM" id="Phobius"/>
    </source>
</evidence>
<keyword evidence="4" id="KW-1185">Reference proteome</keyword>
<protein>
    <submittedName>
        <fullName evidence="3">Uncharacterized protein</fullName>
    </submittedName>
</protein>
<feature type="compositionally biased region" description="Polar residues" evidence="1">
    <location>
        <begin position="44"/>
        <end position="54"/>
    </location>
</feature>
<feature type="region of interest" description="Disordered" evidence="1">
    <location>
        <begin position="1"/>
        <end position="94"/>
    </location>
</feature>